<evidence type="ECO:0000313" key="2">
    <source>
        <dbReference type="Proteomes" id="UP000046680"/>
    </source>
</evidence>
<evidence type="ECO:0000313" key="1">
    <source>
        <dbReference type="EMBL" id="CFR90000.1"/>
    </source>
</evidence>
<dbReference type="Proteomes" id="UP000046680">
    <property type="component" value="Unassembled WGS sequence"/>
</dbReference>
<organism evidence="1 2">
    <name type="scientific">Mycobacterium tuberculosis</name>
    <dbReference type="NCBI Taxonomy" id="1773"/>
    <lineage>
        <taxon>Bacteria</taxon>
        <taxon>Bacillati</taxon>
        <taxon>Actinomycetota</taxon>
        <taxon>Actinomycetes</taxon>
        <taxon>Mycobacteriales</taxon>
        <taxon>Mycobacteriaceae</taxon>
        <taxon>Mycobacterium</taxon>
        <taxon>Mycobacterium tuberculosis complex</taxon>
    </lineage>
</organism>
<sequence length="50" mass="5228">MAARTAFMVNTSATASWNPAAMSAVRKPGSAAWLSTYRATAVLSPEKLNA</sequence>
<name>A0A654U3F9_MYCTX</name>
<gene>
    <name evidence="1" type="ORF">ERS007657_02810</name>
</gene>
<dbReference type="AlphaFoldDB" id="A0A654U3F9"/>
<proteinExistence type="predicted"/>
<reference evidence="1 2" key="1">
    <citation type="submission" date="2015-03" db="EMBL/GenBank/DDBJ databases">
        <authorList>
            <consortium name="Pathogen Informatics"/>
        </authorList>
    </citation>
    <scope>NUCLEOTIDE SEQUENCE [LARGE SCALE GENOMIC DNA]</scope>
    <source>
        <strain evidence="1 2">C09601061</strain>
    </source>
</reference>
<accession>A0A654U3F9</accession>
<dbReference type="EMBL" id="CGCX01001172">
    <property type="protein sequence ID" value="CFR90000.1"/>
    <property type="molecule type" value="Genomic_DNA"/>
</dbReference>
<protein>
    <submittedName>
        <fullName evidence="1">Uncharacterized protein</fullName>
    </submittedName>
</protein>